<evidence type="ECO:0000256" key="2">
    <source>
        <dbReference type="SAM" id="MobiDB-lite"/>
    </source>
</evidence>
<feature type="region of interest" description="Disordered" evidence="2">
    <location>
        <begin position="58"/>
        <end position="103"/>
    </location>
</feature>
<organism evidence="5 6">
    <name type="scientific">Nothobranchius furzeri</name>
    <name type="common">Turquoise killifish</name>
    <dbReference type="NCBI Taxonomy" id="105023"/>
    <lineage>
        <taxon>Eukaryota</taxon>
        <taxon>Metazoa</taxon>
        <taxon>Chordata</taxon>
        <taxon>Craniata</taxon>
        <taxon>Vertebrata</taxon>
        <taxon>Euteleostomi</taxon>
        <taxon>Actinopterygii</taxon>
        <taxon>Neopterygii</taxon>
        <taxon>Teleostei</taxon>
        <taxon>Neoteleostei</taxon>
        <taxon>Acanthomorphata</taxon>
        <taxon>Ovalentaria</taxon>
        <taxon>Atherinomorphae</taxon>
        <taxon>Cyprinodontiformes</taxon>
        <taxon>Nothobranchiidae</taxon>
        <taxon>Nothobranchius</taxon>
    </lineage>
</organism>
<keyword evidence="3" id="KW-0812">Transmembrane</keyword>
<dbReference type="InterPro" id="IPR001304">
    <property type="entry name" value="C-type_lectin-like"/>
</dbReference>
<evidence type="ECO:0000313" key="6">
    <source>
        <dbReference type="Proteomes" id="UP000822369"/>
    </source>
</evidence>
<feature type="domain" description="C-type lectin" evidence="4">
    <location>
        <begin position="339"/>
        <end position="464"/>
    </location>
</feature>
<feature type="transmembrane region" description="Helical" evidence="3">
    <location>
        <begin position="116"/>
        <end position="139"/>
    </location>
</feature>
<dbReference type="InterPro" id="IPR016187">
    <property type="entry name" value="CTDL_fold"/>
</dbReference>
<dbReference type="Proteomes" id="UP000822369">
    <property type="component" value="Chromosome 3"/>
</dbReference>
<sequence>MDEEISYSSLVFKNRAAAQDGEKENLTKNSGKKNSPVPEEKQDVSIYSEVKHKALAAAASKAKEEPQVYSEVKPKAATTEPKKAGDLTTKPVEQPGKTTPAQLTEVKATKRSSSPLVCLGILCLLLMAAVIFLVIKIAMVTRKQEASISELTAKNQQLNLENKNITSQTERLTVQNRFLVNKTNQLMEEKKGLENQTQWLHNQTQWLQNQTQLLQNQTQLLQNQTQWLQNQTQLLQNQTQWLQNQTQLLQNQTQLLQNKTQWLQNQTQWLQNQTQWLQNQTQWLQNQTQLLQNQTVALRKERGNLNQTLGSILTYDNFPVKDFCPNKKCQPCQTGWILFSGTCYLFYNHTSIWLTWNESRQFCQSKSADLVVINNLQEQEFISTYSAYYFDQWHGYWLGLNNLTNSKWIWIDQHEDNLKYWIPGQYGGSGPFALLVPKPNDMVPPVTQNWDTSDPSFKLRFICEQNALIISN</sequence>
<evidence type="ECO:0000313" key="5">
    <source>
        <dbReference type="EMBL" id="KAF7226529.1"/>
    </source>
</evidence>
<comment type="caution">
    <text evidence="5">The sequence shown here is derived from an EMBL/GenBank/DDBJ whole genome shotgun (WGS) entry which is preliminary data.</text>
</comment>
<accession>A0A9D2YT18</accession>
<keyword evidence="3" id="KW-0472">Membrane</keyword>
<dbReference type="Gene3D" id="3.10.100.10">
    <property type="entry name" value="Mannose-Binding Protein A, subunit A"/>
    <property type="match status" value="1"/>
</dbReference>
<proteinExistence type="predicted"/>
<name>A0A9D2YT18_NOTFU</name>
<feature type="coiled-coil region" evidence="1">
    <location>
        <begin position="141"/>
        <end position="196"/>
    </location>
</feature>
<dbReference type="EMBL" id="JAAVVJ010000003">
    <property type="protein sequence ID" value="KAF7226529.1"/>
    <property type="molecule type" value="Genomic_DNA"/>
</dbReference>
<dbReference type="PANTHER" id="PTHR22803">
    <property type="entry name" value="MANNOSE, PHOSPHOLIPASE, LECTIN RECEPTOR RELATED"/>
    <property type="match status" value="1"/>
</dbReference>
<feature type="region of interest" description="Disordered" evidence="2">
    <location>
        <begin position="1"/>
        <end position="44"/>
    </location>
</feature>
<reference evidence="5" key="1">
    <citation type="submission" date="2020-03" db="EMBL/GenBank/DDBJ databases">
        <title>Intra-Species Differences in Population Size shape Life History and Genome Evolution.</title>
        <authorList>
            <person name="Willemsen D."/>
            <person name="Cui R."/>
            <person name="Valenzano D.R."/>
        </authorList>
    </citation>
    <scope>NUCLEOTIDE SEQUENCE</scope>
    <source>
        <strain evidence="5">GRZ</strain>
        <tissue evidence="5">Whole</tissue>
    </source>
</reference>
<dbReference type="InterPro" id="IPR016186">
    <property type="entry name" value="C-type_lectin-like/link_sf"/>
</dbReference>
<dbReference type="KEGG" id="nfu:107379116"/>
<keyword evidence="1" id="KW-0175">Coiled coil</keyword>
<evidence type="ECO:0000256" key="1">
    <source>
        <dbReference type="SAM" id="Coils"/>
    </source>
</evidence>
<dbReference type="SMART" id="SM00034">
    <property type="entry name" value="CLECT"/>
    <property type="match status" value="1"/>
</dbReference>
<evidence type="ECO:0000256" key="3">
    <source>
        <dbReference type="SAM" id="Phobius"/>
    </source>
</evidence>
<dbReference type="SUPFAM" id="SSF56436">
    <property type="entry name" value="C-type lectin-like"/>
    <property type="match status" value="1"/>
</dbReference>
<dbReference type="Pfam" id="PF00059">
    <property type="entry name" value="Lectin_C"/>
    <property type="match status" value="1"/>
</dbReference>
<dbReference type="InterPro" id="IPR050111">
    <property type="entry name" value="C-type_lectin/snaclec_domain"/>
</dbReference>
<protein>
    <submittedName>
        <fullName evidence="5">Transcript variant X1</fullName>
    </submittedName>
</protein>
<evidence type="ECO:0000259" key="4">
    <source>
        <dbReference type="PROSITE" id="PS50041"/>
    </source>
</evidence>
<gene>
    <name evidence="5" type="ORF">G4P62_005405</name>
</gene>
<feature type="compositionally biased region" description="Polar residues" evidence="2">
    <location>
        <begin position="1"/>
        <end position="11"/>
    </location>
</feature>
<dbReference type="AlphaFoldDB" id="A0A9D2YT18"/>
<keyword evidence="3" id="KW-1133">Transmembrane helix</keyword>
<dbReference type="PROSITE" id="PS50041">
    <property type="entry name" value="C_TYPE_LECTIN_2"/>
    <property type="match status" value="1"/>
</dbReference>